<sequence length="433" mass="49875">MNKNTSPKVGLLNFHFANNYGAVLVAYSLKKTVESLGYRTEIINYVAQKAFGVGAFLHFRGKYLAPMSKEYTQKMALQADCNKWDYIIVGSDQVWRMFKTDIYMLSWASGSCSLISYAASFGHDAYDGSLSRSMAYTLLKRFDAISVRENSGVDICKNDFSINAVQVLDPTFLLSPSEYDEIIQGEKVRLPKVPYICGVFLSAKAKEFHSNKSYMKSLREKYPIIDPIRDESGKMRPVAEWLALIKNATYVITNSFHGAVFSIIFNKQFIPVMHEEFNGNARIPSLLSMFGIDTSRIVSSLDDITIESFEKKIDYEEVNHRLVELKKRSLNFLKNSLKNTPQYKDPWKPVDHRKAFNSFSLNKAEGIDDDDWAFYKKWVELKLAEPLAFPERFLNLEKRIRDLEEKIEKYKNANNSVKHKNLLHKIKSFLIKK</sequence>
<dbReference type="OrthoDB" id="9799278at2"/>
<evidence type="ECO:0000259" key="2">
    <source>
        <dbReference type="Pfam" id="PF04230"/>
    </source>
</evidence>
<dbReference type="HOGENOM" id="CLU_025617_1_0_7"/>
<dbReference type="eggNOG" id="COG1035">
    <property type="taxonomic scope" value="Bacteria"/>
</dbReference>
<name>B6WU67_9BACT</name>
<evidence type="ECO:0000256" key="1">
    <source>
        <dbReference type="SAM" id="Coils"/>
    </source>
</evidence>
<evidence type="ECO:0000313" key="4">
    <source>
        <dbReference type="Proteomes" id="UP000003676"/>
    </source>
</evidence>
<keyword evidence="1" id="KW-0175">Coiled coil</keyword>
<comment type="caution">
    <text evidence="3">The sequence shown here is derived from an EMBL/GenBank/DDBJ whole genome shotgun (WGS) entry which is preliminary data.</text>
</comment>
<gene>
    <name evidence="3" type="ORF">DESPIG_01625</name>
</gene>
<dbReference type="Pfam" id="PF04230">
    <property type="entry name" value="PS_pyruv_trans"/>
    <property type="match status" value="1"/>
</dbReference>
<dbReference type="RefSeq" id="WP_006006535.1">
    <property type="nucleotide sequence ID" value="NZ_DS996357.1"/>
</dbReference>
<feature type="domain" description="Polysaccharide pyruvyl transferase" evidence="2">
    <location>
        <begin position="19"/>
        <end position="274"/>
    </location>
</feature>
<accession>B6WU67</accession>
<dbReference type="InterPro" id="IPR007345">
    <property type="entry name" value="Polysacch_pyruvyl_Trfase"/>
</dbReference>
<organism evidence="3 4">
    <name type="scientific">Desulfovibrio piger ATCC 29098</name>
    <dbReference type="NCBI Taxonomy" id="411464"/>
    <lineage>
        <taxon>Bacteria</taxon>
        <taxon>Pseudomonadati</taxon>
        <taxon>Thermodesulfobacteriota</taxon>
        <taxon>Desulfovibrionia</taxon>
        <taxon>Desulfovibrionales</taxon>
        <taxon>Desulfovibrionaceae</taxon>
        <taxon>Desulfovibrio</taxon>
    </lineage>
</organism>
<dbReference type="Proteomes" id="UP000003676">
    <property type="component" value="Unassembled WGS sequence"/>
</dbReference>
<reference evidence="3 4" key="2">
    <citation type="submission" date="2008-10" db="EMBL/GenBank/DDBJ databases">
        <authorList>
            <person name="Fulton L."/>
            <person name="Clifton S."/>
            <person name="Fulton B."/>
            <person name="Xu J."/>
            <person name="Minx P."/>
            <person name="Pepin K.H."/>
            <person name="Johnson M."/>
            <person name="Bhonagiri V."/>
            <person name="Nash W.E."/>
            <person name="Mardis E.R."/>
            <person name="Wilson R.K."/>
        </authorList>
    </citation>
    <scope>NUCLEOTIDE SEQUENCE [LARGE SCALE GENOMIC DNA]</scope>
    <source>
        <strain evidence="3 4">ATCC 29098</strain>
    </source>
</reference>
<evidence type="ECO:0000313" key="3">
    <source>
        <dbReference type="EMBL" id="EEB33484.1"/>
    </source>
</evidence>
<proteinExistence type="predicted"/>
<feature type="coiled-coil region" evidence="1">
    <location>
        <begin position="393"/>
        <end position="420"/>
    </location>
</feature>
<dbReference type="AlphaFoldDB" id="B6WU67"/>
<protein>
    <recommendedName>
        <fullName evidence="2">Polysaccharide pyruvyl transferase domain-containing protein</fullName>
    </recommendedName>
</protein>
<dbReference type="EMBL" id="ABXU01000042">
    <property type="protein sequence ID" value="EEB33484.1"/>
    <property type="molecule type" value="Genomic_DNA"/>
</dbReference>
<reference evidence="3 4" key="1">
    <citation type="submission" date="2008-10" db="EMBL/GenBank/DDBJ databases">
        <title>Draft genome sequence of Desulvovibrio piger (ATCC 29098).</title>
        <authorList>
            <person name="Sudarsanam P."/>
            <person name="Ley R."/>
            <person name="Guruge J."/>
            <person name="Turnbaugh P.J."/>
            <person name="Mahowald M."/>
            <person name="Liep D."/>
            <person name="Gordon J."/>
        </authorList>
    </citation>
    <scope>NUCLEOTIDE SEQUENCE [LARGE SCALE GENOMIC DNA]</scope>
    <source>
        <strain evidence="3 4">ATCC 29098</strain>
    </source>
</reference>